<reference evidence="2" key="1">
    <citation type="submission" date="2016-05" db="EMBL/GenBank/DDBJ databases">
        <authorList>
            <person name="Baek K."/>
            <person name="Yang S.-J."/>
        </authorList>
    </citation>
    <scope>NUCLEOTIDE SEQUENCE [LARGE SCALE GENOMIC DNA]</scope>
    <source>
        <strain evidence="2">ST58-10</strain>
    </source>
</reference>
<sequence>MKGESFDADKLSNQLIIDGRVEVKLSMLKGRFLDQMIKTDLRLAYTMNDGQILRNILLAKGIVLTLFSSFFLHDVTEVFDFYVMNRSKINIRKERVENSCAQFVFVLK</sequence>
<dbReference type="EMBL" id="CP015839">
    <property type="protein sequence ID" value="ANG64291.1"/>
    <property type="molecule type" value="Genomic_DNA"/>
</dbReference>
<organism evidence="1 2">
    <name type="scientific">Marinobacterium aestuarii</name>
    <dbReference type="NCBI Taxonomy" id="1821621"/>
    <lineage>
        <taxon>Bacteria</taxon>
        <taxon>Pseudomonadati</taxon>
        <taxon>Pseudomonadota</taxon>
        <taxon>Gammaproteobacteria</taxon>
        <taxon>Oceanospirillales</taxon>
        <taxon>Oceanospirillaceae</taxon>
        <taxon>Marinobacterium</taxon>
    </lineage>
</organism>
<dbReference type="Proteomes" id="UP000078070">
    <property type="component" value="Chromosome"/>
</dbReference>
<keyword evidence="2" id="KW-1185">Reference proteome</keyword>
<dbReference type="KEGG" id="mars:A8C75_18640"/>
<protein>
    <submittedName>
        <fullName evidence="1">Uncharacterized protein</fullName>
    </submittedName>
</protein>
<proteinExistence type="predicted"/>
<dbReference type="RefSeq" id="WP_162272107.1">
    <property type="nucleotide sequence ID" value="NZ_CP015839.1"/>
</dbReference>
<gene>
    <name evidence="1" type="ORF">A8C75_18640</name>
</gene>
<evidence type="ECO:0000313" key="1">
    <source>
        <dbReference type="EMBL" id="ANG64291.1"/>
    </source>
</evidence>
<evidence type="ECO:0000313" key="2">
    <source>
        <dbReference type="Proteomes" id="UP000078070"/>
    </source>
</evidence>
<accession>A0A1A9F354</accession>
<name>A0A1A9F354_9GAMM</name>
<dbReference type="AlphaFoldDB" id="A0A1A9F354"/>
<reference evidence="1 2" key="2">
    <citation type="journal article" date="2018" name="Int. J. Syst. Evol. Microbiol.">
        <title>Marinobacterium aestuarii sp. nov., a benzene-degrading marine bacterium isolated from estuary sediment.</title>
        <authorList>
            <person name="Bae S.S."/>
            <person name="Jung J."/>
            <person name="Chung D."/>
            <person name="Baek K."/>
        </authorList>
    </citation>
    <scope>NUCLEOTIDE SEQUENCE [LARGE SCALE GENOMIC DNA]</scope>
    <source>
        <strain evidence="1 2">ST58-10</strain>
    </source>
</reference>